<evidence type="ECO:0000313" key="2">
    <source>
        <dbReference type="Proteomes" id="UP000193642"/>
    </source>
</evidence>
<organism evidence="1 2">
    <name type="scientific">Rhizoclosmatium globosum</name>
    <dbReference type="NCBI Taxonomy" id="329046"/>
    <lineage>
        <taxon>Eukaryota</taxon>
        <taxon>Fungi</taxon>
        <taxon>Fungi incertae sedis</taxon>
        <taxon>Chytridiomycota</taxon>
        <taxon>Chytridiomycota incertae sedis</taxon>
        <taxon>Chytridiomycetes</taxon>
        <taxon>Chytridiales</taxon>
        <taxon>Chytriomycetaceae</taxon>
        <taxon>Rhizoclosmatium</taxon>
    </lineage>
</organism>
<dbReference type="SUPFAM" id="SSF53067">
    <property type="entry name" value="Actin-like ATPase domain"/>
    <property type="match status" value="2"/>
</dbReference>
<dbReference type="Gene3D" id="3.30.420.40">
    <property type="match status" value="1"/>
</dbReference>
<dbReference type="EMBL" id="MCGO01000036">
    <property type="protein sequence ID" value="ORY40145.1"/>
    <property type="molecule type" value="Genomic_DNA"/>
</dbReference>
<proteinExistence type="predicted"/>
<dbReference type="Proteomes" id="UP000193642">
    <property type="component" value="Unassembled WGS sequence"/>
</dbReference>
<dbReference type="InterPro" id="IPR004000">
    <property type="entry name" value="Actin"/>
</dbReference>
<sequence length="233" mass="26311">MNAGLWEPTVDAKLTPRRREVLIDLFLSIYNKFILTDSKQRKVIICDKILLPMPIKTLIVDVLFRNFQVPTIHFASADLLALMALGRSSGIVVDIGHLETTVVPVFDGRPINQLVKFAPLGSQSLIDRLKLLIKNHASLTVSVPPQAPPPPPTSPSLSSQPVFTLLDQTMADQPPYFWSNLIAQTYSYLHPHHAWICQSSRLETRWGTMQSLIQLRRLQQSVFPRPRTTQNLC</sequence>
<accession>A0A1Y2C1G3</accession>
<reference evidence="1 2" key="1">
    <citation type="submission" date="2016-07" db="EMBL/GenBank/DDBJ databases">
        <title>Pervasive Adenine N6-methylation of Active Genes in Fungi.</title>
        <authorList>
            <consortium name="DOE Joint Genome Institute"/>
            <person name="Mondo S.J."/>
            <person name="Dannebaum R.O."/>
            <person name="Kuo R.C."/>
            <person name="Labutti K."/>
            <person name="Haridas S."/>
            <person name="Kuo A."/>
            <person name="Salamov A."/>
            <person name="Ahrendt S.R."/>
            <person name="Lipzen A."/>
            <person name="Sullivan W."/>
            <person name="Andreopoulos W.B."/>
            <person name="Clum A."/>
            <person name="Lindquist E."/>
            <person name="Daum C."/>
            <person name="Ramamoorthy G.K."/>
            <person name="Gryganskyi A."/>
            <person name="Culley D."/>
            <person name="Magnuson J.K."/>
            <person name="James T.Y."/>
            <person name="O'Malley M.A."/>
            <person name="Stajich J.E."/>
            <person name="Spatafora J.W."/>
            <person name="Visel A."/>
            <person name="Grigoriev I.V."/>
        </authorList>
    </citation>
    <scope>NUCLEOTIDE SEQUENCE [LARGE SCALE GENOMIC DNA]</scope>
    <source>
        <strain evidence="1 2">JEL800</strain>
    </source>
</reference>
<comment type="caution">
    <text evidence="1">The sequence shown here is derived from an EMBL/GenBank/DDBJ whole genome shotgun (WGS) entry which is preliminary data.</text>
</comment>
<dbReference type="OrthoDB" id="337660at2759"/>
<keyword evidence="2" id="KW-1185">Reference proteome</keyword>
<dbReference type="PANTHER" id="PTHR11937">
    <property type="entry name" value="ACTIN"/>
    <property type="match status" value="1"/>
</dbReference>
<dbReference type="STRING" id="329046.A0A1Y2C1G3"/>
<protein>
    <recommendedName>
        <fullName evidence="3">Actin-like ATPase domain-containing protein</fullName>
    </recommendedName>
</protein>
<name>A0A1Y2C1G3_9FUNG</name>
<dbReference type="AlphaFoldDB" id="A0A1Y2C1G3"/>
<dbReference type="Pfam" id="PF00022">
    <property type="entry name" value="Actin"/>
    <property type="match status" value="1"/>
</dbReference>
<dbReference type="InterPro" id="IPR043129">
    <property type="entry name" value="ATPase_NBD"/>
</dbReference>
<gene>
    <name evidence="1" type="ORF">BCR33DRAFT_681418</name>
</gene>
<evidence type="ECO:0000313" key="1">
    <source>
        <dbReference type="EMBL" id="ORY40145.1"/>
    </source>
</evidence>
<evidence type="ECO:0008006" key="3">
    <source>
        <dbReference type="Google" id="ProtNLM"/>
    </source>
</evidence>